<feature type="transmembrane region" description="Helical" evidence="1">
    <location>
        <begin position="271"/>
        <end position="295"/>
    </location>
</feature>
<feature type="transmembrane region" description="Helical" evidence="1">
    <location>
        <begin position="231"/>
        <end position="251"/>
    </location>
</feature>
<keyword evidence="4" id="KW-1185">Reference proteome</keyword>
<reference evidence="3 4" key="2">
    <citation type="submission" date="2024-07" db="EMBL/GenBank/DDBJ databases">
        <authorList>
            <person name="Akdeniz Z."/>
        </authorList>
    </citation>
    <scope>NUCLEOTIDE SEQUENCE [LARGE SCALE GENOMIC DNA]</scope>
</reference>
<dbReference type="AlphaFoldDB" id="A0AA86Q9S2"/>
<keyword evidence="1 2" id="KW-0812">Transmembrane</keyword>
<evidence type="ECO:0000313" key="4">
    <source>
        <dbReference type="Proteomes" id="UP001642409"/>
    </source>
</evidence>
<evidence type="ECO:0000313" key="3">
    <source>
        <dbReference type="EMBL" id="CAL5981957.1"/>
    </source>
</evidence>
<gene>
    <name evidence="2" type="ORF">HINF_LOCUS39732</name>
    <name evidence="3" type="ORF">HINF_LOCUS6903</name>
</gene>
<name>A0AA86Q9S2_9EUKA</name>
<proteinExistence type="predicted"/>
<feature type="transmembrane region" description="Helical" evidence="1">
    <location>
        <begin position="307"/>
        <end position="331"/>
    </location>
</feature>
<evidence type="ECO:0000256" key="1">
    <source>
        <dbReference type="SAM" id="Phobius"/>
    </source>
</evidence>
<reference evidence="2" key="1">
    <citation type="submission" date="2023-06" db="EMBL/GenBank/DDBJ databases">
        <authorList>
            <person name="Kurt Z."/>
        </authorList>
    </citation>
    <scope>NUCLEOTIDE SEQUENCE</scope>
</reference>
<accession>A0AA86Q9S2</accession>
<comment type="caution">
    <text evidence="2">The sequence shown here is derived from an EMBL/GenBank/DDBJ whole genome shotgun (WGS) entry which is preliminary data.</text>
</comment>
<dbReference type="EMBL" id="CATOUU010000831">
    <property type="protein sequence ID" value="CAI9952087.1"/>
    <property type="molecule type" value="Genomic_DNA"/>
</dbReference>
<keyword evidence="1" id="KW-1133">Transmembrane helix</keyword>
<keyword evidence="1" id="KW-0472">Membrane</keyword>
<dbReference type="Proteomes" id="UP001642409">
    <property type="component" value="Unassembled WGS sequence"/>
</dbReference>
<feature type="transmembrane region" description="Helical" evidence="1">
    <location>
        <begin position="189"/>
        <end position="210"/>
    </location>
</feature>
<feature type="transmembrane region" description="Helical" evidence="1">
    <location>
        <begin position="81"/>
        <end position="100"/>
    </location>
</feature>
<organism evidence="2">
    <name type="scientific">Hexamita inflata</name>
    <dbReference type="NCBI Taxonomy" id="28002"/>
    <lineage>
        <taxon>Eukaryota</taxon>
        <taxon>Metamonada</taxon>
        <taxon>Diplomonadida</taxon>
        <taxon>Hexamitidae</taxon>
        <taxon>Hexamitinae</taxon>
        <taxon>Hexamita</taxon>
    </lineage>
</organism>
<feature type="transmembrane region" description="Helical" evidence="1">
    <location>
        <begin position="12"/>
        <end position="32"/>
    </location>
</feature>
<dbReference type="EMBL" id="CAXDID020000014">
    <property type="protein sequence ID" value="CAL5981957.1"/>
    <property type="molecule type" value="Genomic_DNA"/>
</dbReference>
<protein>
    <submittedName>
        <fullName evidence="2">Transmembrane domain-containing protein</fullName>
    </submittedName>
    <submittedName>
        <fullName evidence="3">Transmembrane_domain-containing protein</fullName>
    </submittedName>
</protein>
<evidence type="ECO:0000313" key="2">
    <source>
        <dbReference type="EMBL" id="CAI9952087.1"/>
    </source>
</evidence>
<sequence>MLRIKNKVVDSIVWVIFEFIMAVIYGIVLIFAGHAITGADAKNFYNFVPNLHTEVACYADSAHPLVHMPFWERASNKRGHWFAFLTFYTLQCVFGIAAYWIQREWFYHSYPELQTEPGSISTLILFHQVCSFFICTSLESWTLDGWASKIGPISKSMILYGISWIMWFIGNNEIAEYASYSEKSNFNHFHMVGSFATSIILTNLLWCNVFSVQKWDTYKPFAKLGDRFGHIGGIILLFSIAQWFVCIGIAQQMFKSEFVGDYDTFMARCEGAWTILCYFWYGMTIVGAHISPHLWSSLEKSMKSKFALWLTYCVICLVLGAAFTVCLYLMYTRFLDPVFVEGVLKVPQAGVYKFNKPGYLFAFGAANIPYTYQMCKASAEKHKAEHDEHVKKHHSDVEEGKVEVAIAGSTAENLVASQTQ</sequence>